<dbReference type="GO" id="GO:0005198">
    <property type="term" value="F:structural molecule activity"/>
    <property type="evidence" value="ECO:0007669"/>
    <property type="project" value="InterPro"/>
</dbReference>
<accession>A0A6C0DR40</accession>
<dbReference type="Gene3D" id="2.70.9.20">
    <property type="entry name" value="Major capsid protein Vp54"/>
    <property type="match status" value="1"/>
</dbReference>
<name>A0A6C0DR40_9ZZZZ</name>
<sequence length="254" mass="28508">MVRLVVGPHACDESPLGQTIYLINRDTEIDLLEQVDVGVAAPQLAEATILCNFTHIDGDLRDAYIQRPHQALIEPVINISFSEPLKYVVNVGAADTITVSLPLEAANGPVREIIWFLRRKAAYKSRTNYGAYLEGEMDPVFKPQRPLLTKAVLRVGAVVWADKEERWWRSRGSLQHSGGIGMFGSYIYAYSFADYPERFGPTGSMNASRATMRLDLTVLPPSGVDNTEWEVEVYVVSHNWMRFQNGMAERVFAD</sequence>
<dbReference type="InterPro" id="IPR007542">
    <property type="entry name" value="MCP_C"/>
</dbReference>
<dbReference type="AlphaFoldDB" id="A0A6C0DR40"/>
<dbReference type="InterPro" id="IPR016112">
    <property type="entry name" value="VP_dsDNA_II"/>
</dbReference>
<dbReference type="Pfam" id="PF04451">
    <property type="entry name" value="Capsid_NCLDV"/>
    <property type="match status" value="1"/>
</dbReference>
<organism evidence="2">
    <name type="scientific">viral metagenome</name>
    <dbReference type="NCBI Taxonomy" id="1070528"/>
    <lineage>
        <taxon>unclassified sequences</taxon>
        <taxon>metagenomes</taxon>
        <taxon>organismal metagenomes</taxon>
    </lineage>
</organism>
<dbReference type="EMBL" id="MN739665">
    <property type="protein sequence ID" value="QHT19346.1"/>
    <property type="molecule type" value="Genomic_DNA"/>
</dbReference>
<protein>
    <recommendedName>
        <fullName evidence="1">Major capsid protein C-terminal domain-containing protein</fullName>
    </recommendedName>
</protein>
<proteinExistence type="predicted"/>
<reference evidence="2" key="1">
    <citation type="journal article" date="2020" name="Nature">
        <title>Giant virus diversity and host interactions through global metagenomics.</title>
        <authorList>
            <person name="Schulz F."/>
            <person name="Roux S."/>
            <person name="Paez-Espino D."/>
            <person name="Jungbluth S."/>
            <person name="Walsh D.A."/>
            <person name="Denef V.J."/>
            <person name="McMahon K.D."/>
            <person name="Konstantinidis K.T."/>
            <person name="Eloe-Fadrosh E.A."/>
            <person name="Kyrpides N.C."/>
            <person name="Woyke T."/>
        </authorList>
    </citation>
    <scope>NUCLEOTIDE SEQUENCE</scope>
    <source>
        <strain evidence="2">GVMAG-M-3300023174-57</strain>
    </source>
</reference>
<dbReference type="InterPro" id="IPR038519">
    <property type="entry name" value="MCP_C_sf"/>
</dbReference>
<dbReference type="SUPFAM" id="SSF49749">
    <property type="entry name" value="Group II dsDNA viruses VP"/>
    <property type="match status" value="1"/>
</dbReference>
<evidence type="ECO:0000259" key="1">
    <source>
        <dbReference type="Pfam" id="PF04451"/>
    </source>
</evidence>
<evidence type="ECO:0000313" key="2">
    <source>
        <dbReference type="EMBL" id="QHT19346.1"/>
    </source>
</evidence>
<feature type="domain" description="Major capsid protein C-terminal" evidence="1">
    <location>
        <begin position="61"/>
        <end position="248"/>
    </location>
</feature>